<evidence type="ECO:0000256" key="11">
    <source>
        <dbReference type="ARBA" id="ARBA00023211"/>
    </source>
</evidence>
<keyword evidence="8" id="KW-0238">DNA-binding</keyword>
<organism evidence="15 16">
    <name type="scientific">Myceligenerans xiligouense</name>
    <dbReference type="NCBI Taxonomy" id="253184"/>
    <lineage>
        <taxon>Bacteria</taxon>
        <taxon>Bacillati</taxon>
        <taxon>Actinomycetota</taxon>
        <taxon>Actinomycetes</taxon>
        <taxon>Micrococcales</taxon>
        <taxon>Promicromonosporaceae</taxon>
        <taxon>Myceligenerans</taxon>
    </lineage>
</organism>
<comment type="caution">
    <text evidence="15">The sequence shown here is derived from an EMBL/GenBank/DDBJ whole genome shotgun (WGS) entry which is preliminary data.</text>
</comment>
<evidence type="ECO:0000256" key="9">
    <source>
        <dbReference type="ARBA" id="ARBA00023159"/>
    </source>
</evidence>
<evidence type="ECO:0000256" key="10">
    <source>
        <dbReference type="ARBA" id="ARBA00023163"/>
    </source>
</evidence>
<dbReference type="Proteomes" id="UP000280501">
    <property type="component" value="Unassembled WGS sequence"/>
</dbReference>
<keyword evidence="11" id="KW-0464">Manganese</keyword>
<evidence type="ECO:0000256" key="3">
    <source>
        <dbReference type="ARBA" id="ARBA00011738"/>
    </source>
</evidence>
<evidence type="ECO:0000256" key="8">
    <source>
        <dbReference type="ARBA" id="ARBA00023125"/>
    </source>
</evidence>
<keyword evidence="6" id="KW-0408">Iron</keyword>
<keyword evidence="7" id="KW-0805">Transcription regulation</keyword>
<dbReference type="GO" id="GO:0005737">
    <property type="term" value="C:cytoplasm"/>
    <property type="evidence" value="ECO:0007669"/>
    <property type="project" value="UniProtKB-SubCell"/>
</dbReference>
<keyword evidence="9" id="KW-0010">Activator</keyword>
<dbReference type="Pfam" id="PF04023">
    <property type="entry name" value="FeoA"/>
    <property type="match status" value="1"/>
</dbReference>
<dbReference type="InterPro" id="IPR036388">
    <property type="entry name" value="WH-like_DNA-bd_sf"/>
</dbReference>
<keyword evidence="10" id="KW-0804">Transcription</keyword>
<dbReference type="InterPro" id="IPR008988">
    <property type="entry name" value="Transcriptional_repressor_C"/>
</dbReference>
<accession>A0A3N4YHH6</accession>
<evidence type="ECO:0000259" key="14">
    <source>
        <dbReference type="PROSITE" id="PS50944"/>
    </source>
</evidence>
<comment type="similarity">
    <text evidence="2">Belongs to the DtxR/MntR family.</text>
</comment>
<evidence type="ECO:0000256" key="5">
    <source>
        <dbReference type="ARBA" id="ARBA00022491"/>
    </source>
</evidence>
<feature type="domain" description="HTH dtxR-type" evidence="14">
    <location>
        <begin position="26"/>
        <end position="88"/>
    </location>
</feature>
<dbReference type="SUPFAM" id="SSF46785">
    <property type="entry name" value="Winged helix' DNA-binding domain"/>
    <property type="match status" value="1"/>
</dbReference>
<dbReference type="InterPro" id="IPR022687">
    <property type="entry name" value="HTH_DTXR"/>
</dbReference>
<keyword evidence="5" id="KW-0678">Repressor</keyword>
<name>A0A3N4YHH6_9MICO</name>
<comment type="subunit">
    <text evidence="3">Homodimer.</text>
</comment>
<dbReference type="InterPro" id="IPR022689">
    <property type="entry name" value="Iron_dep_repressor"/>
</dbReference>
<dbReference type="SMART" id="SM00529">
    <property type="entry name" value="HTH_DTXR"/>
    <property type="match status" value="1"/>
</dbReference>
<gene>
    <name evidence="15" type="ORF">EDD34_1156</name>
</gene>
<dbReference type="GO" id="GO:0003677">
    <property type="term" value="F:DNA binding"/>
    <property type="evidence" value="ECO:0007669"/>
    <property type="project" value="UniProtKB-KW"/>
</dbReference>
<dbReference type="EMBL" id="RKQZ01000001">
    <property type="protein sequence ID" value="RPF20559.1"/>
    <property type="molecule type" value="Genomic_DNA"/>
</dbReference>
<evidence type="ECO:0000256" key="4">
    <source>
        <dbReference type="ARBA" id="ARBA00022490"/>
    </source>
</evidence>
<feature type="region of interest" description="Disordered" evidence="13">
    <location>
        <begin position="1"/>
        <end position="20"/>
    </location>
</feature>
<dbReference type="SUPFAM" id="SSF50037">
    <property type="entry name" value="C-terminal domain of transcriptional repressors"/>
    <property type="match status" value="1"/>
</dbReference>
<dbReference type="FunFam" id="1.10.60.10:FF:000004">
    <property type="entry name" value="DtxR family transcriptional regulator"/>
    <property type="match status" value="1"/>
</dbReference>
<evidence type="ECO:0000256" key="12">
    <source>
        <dbReference type="ARBA" id="ARBA00032593"/>
    </source>
</evidence>
<evidence type="ECO:0000313" key="16">
    <source>
        <dbReference type="Proteomes" id="UP000280501"/>
    </source>
</evidence>
<dbReference type="InterPro" id="IPR001367">
    <property type="entry name" value="Fe_dep_repressor"/>
</dbReference>
<evidence type="ECO:0000256" key="1">
    <source>
        <dbReference type="ARBA" id="ARBA00004496"/>
    </source>
</evidence>
<evidence type="ECO:0000256" key="13">
    <source>
        <dbReference type="SAM" id="MobiDB-lite"/>
    </source>
</evidence>
<dbReference type="SMART" id="SM00899">
    <property type="entry name" value="FeoA"/>
    <property type="match status" value="1"/>
</dbReference>
<dbReference type="InterPro" id="IPR036421">
    <property type="entry name" value="Fe_dep_repressor_sf"/>
</dbReference>
<dbReference type="InterPro" id="IPR036390">
    <property type="entry name" value="WH_DNA-bd_sf"/>
</dbReference>
<reference evidence="15 16" key="1">
    <citation type="submission" date="2018-11" db="EMBL/GenBank/DDBJ databases">
        <title>Sequencing the genomes of 1000 actinobacteria strains.</title>
        <authorList>
            <person name="Klenk H.-P."/>
        </authorList>
    </citation>
    <scope>NUCLEOTIDE SEQUENCE [LARGE SCALE GENOMIC DNA]</scope>
    <source>
        <strain evidence="15 16">DSM 15700</strain>
    </source>
</reference>
<dbReference type="InterPro" id="IPR007167">
    <property type="entry name" value="Fe-transptr_FeoA-like"/>
</dbReference>
<dbReference type="PANTHER" id="PTHR33238:SF11">
    <property type="entry name" value="TRANSCRIPTIONAL REGULATOR MNTR"/>
    <property type="match status" value="1"/>
</dbReference>
<dbReference type="GO" id="GO:0045892">
    <property type="term" value="P:negative regulation of DNA-templated transcription"/>
    <property type="evidence" value="ECO:0007669"/>
    <property type="project" value="TreeGrafter"/>
</dbReference>
<sequence length="267" mass="28375">MGGGAAGGADRLGDVNSTVPTAPAELTPVAQDYLKAVWSEQEWSTKKVTSKQLSDRLGVGASTVSETVRRLCDQGLLDHAPYGAVELTESGRRLALQMVRRHRLLETFLVNELGYGWDEVHDEAEVLEHAVSDLLVERLDVRLGRPGRDPHGDPIPAADGTVVRPDAVPMSEMGTGETGVVVRISDADPEALRYLDEIGLGLDARVSVTTRREFAGTVHVEWTVPAGEPDGGPRGVTGAPVVPGPPVTPGSADLGLLAASRVWVDRD</sequence>
<feature type="region of interest" description="Disordered" evidence="13">
    <location>
        <begin position="225"/>
        <end position="248"/>
    </location>
</feature>
<dbReference type="GO" id="GO:0046983">
    <property type="term" value="F:protein dimerization activity"/>
    <property type="evidence" value="ECO:0007669"/>
    <property type="project" value="InterPro"/>
</dbReference>
<dbReference type="Pfam" id="PF01325">
    <property type="entry name" value="Fe_dep_repress"/>
    <property type="match status" value="1"/>
</dbReference>
<dbReference type="Gene3D" id="1.10.10.10">
    <property type="entry name" value="Winged helix-like DNA-binding domain superfamily/Winged helix DNA-binding domain"/>
    <property type="match status" value="1"/>
</dbReference>
<comment type="subcellular location">
    <subcellularLocation>
        <location evidence="1">Cytoplasm</location>
    </subcellularLocation>
</comment>
<dbReference type="InterPro" id="IPR038157">
    <property type="entry name" value="FeoA_core_dom"/>
</dbReference>
<dbReference type="InterPro" id="IPR050536">
    <property type="entry name" value="DtxR_MntR_Metal-Reg"/>
</dbReference>
<protein>
    <recommendedName>
        <fullName evidence="12">Manganese transport regulator</fullName>
    </recommendedName>
</protein>
<evidence type="ECO:0000256" key="7">
    <source>
        <dbReference type="ARBA" id="ARBA00023015"/>
    </source>
</evidence>
<evidence type="ECO:0000256" key="2">
    <source>
        <dbReference type="ARBA" id="ARBA00007871"/>
    </source>
</evidence>
<dbReference type="GO" id="GO:0046914">
    <property type="term" value="F:transition metal ion binding"/>
    <property type="evidence" value="ECO:0007669"/>
    <property type="project" value="InterPro"/>
</dbReference>
<keyword evidence="16" id="KW-1185">Reference proteome</keyword>
<dbReference type="Pfam" id="PF02742">
    <property type="entry name" value="Fe_dep_repr_C"/>
    <property type="match status" value="1"/>
</dbReference>
<dbReference type="AlphaFoldDB" id="A0A3N4YHH6"/>
<evidence type="ECO:0000256" key="6">
    <source>
        <dbReference type="ARBA" id="ARBA00023004"/>
    </source>
</evidence>
<proteinExistence type="inferred from homology"/>
<dbReference type="Gene3D" id="2.30.30.90">
    <property type="match status" value="1"/>
</dbReference>
<dbReference type="SUPFAM" id="SSF47979">
    <property type="entry name" value="Iron-dependent repressor protein, dimerization domain"/>
    <property type="match status" value="1"/>
</dbReference>
<dbReference type="Gene3D" id="1.10.60.10">
    <property type="entry name" value="Iron dependent repressor, metal binding and dimerisation domain"/>
    <property type="match status" value="1"/>
</dbReference>
<keyword evidence="4" id="KW-0963">Cytoplasm</keyword>
<dbReference type="PANTHER" id="PTHR33238">
    <property type="entry name" value="IRON (METAL) DEPENDENT REPRESSOR, DTXR FAMILY"/>
    <property type="match status" value="1"/>
</dbReference>
<dbReference type="GO" id="GO:0003700">
    <property type="term" value="F:DNA-binding transcription factor activity"/>
    <property type="evidence" value="ECO:0007669"/>
    <property type="project" value="InterPro"/>
</dbReference>
<dbReference type="PROSITE" id="PS50944">
    <property type="entry name" value="HTH_DTXR"/>
    <property type="match status" value="1"/>
</dbReference>
<evidence type="ECO:0000313" key="15">
    <source>
        <dbReference type="EMBL" id="RPF20559.1"/>
    </source>
</evidence>